<feature type="region of interest" description="Disordered" evidence="1">
    <location>
        <begin position="373"/>
        <end position="395"/>
    </location>
</feature>
<protein>
    <recommendedName>
        <fullName evidence="3">Ankyrin repeat domain containing protein</fullName>
    </recommendedName>
</protein>
<dbReference type="PANTHER" id="PTHR46586:SF3">
    <property type="entry name" value="ANKYRIN REPEAT-CONTAINING PROTEIN"/>
    <property type="match status" value="1"/>
</dbReference>
<gene>
    <name evidence="2" type="ORF">pqer_cds_578</name>
</gene>
<dbReference type="KEGG" id="vg:36844141"/>
<dbReference type="Proteomes" id="UP000248852">
    <property type="component" value="Segment"/>
</dbReference>
<proteinExistence type="predicted"/>
<feature type="compositionally biased region" description="Basic residues" evidence="1">
    <location>
        <begin position="488"/>
        <end position="500"/>
    </location>
</feature>
<evidence type="ECO:0008006" key="3">
    <source>
        <dbReference type="Google" id="ProtNLM"/>
    </source>
</evidence>
<feature type="region of interest" description="Disordered" evidence="1">
    <location>
        <begin position="453"/>
        <end position="500"/>
    </location>
</feature>
<accession>A0A2U7U9E6</accession>
<dbReference type="RefSeq" id="YP_009483269.1">
    <property type="nucleotide sequence ID" value="NC_037667.1"/>
</dbReference>
<organism evidence="2">
    <name type="scientific">Pandoravirus quercus</name>
    <dbReference type="NCBI Taxonomy" id="2107709"/>
    <lineage>
        <taxon>Viruses</taxon>
        <taxon>Pandoravirus</taxon>
    </lineage>
</organism>
<dbReference type="SUPFAM" id="SSF48403">
    <property type="entry name" value="Ankyrin repeat"/>
    <property type="match status" value="1"/>
</dbReference>
<reference evidence="2" key="1">
    <citation type="journal article" date="2018" name="Nat. Commun.">
        <title>Diversity and evolution of the emerging Pandoraviridae family.</title>
        <authorList>
            <person name="Legendre M."/>
            <person name="Fabre E."/>
            <person name="Poirot O."/>
            <person name="Jeudy S."/>
            <person name="Lartigue A."/>
            <person name="Alempic J.M."/>
            <person name="Beucher L."/>
            <person name="Philippe N."/>
            <person name="Bertaux L."/>
            <person name="Christo-Foroux E."/>
            <person name="Labadie K."/>
            <person name="Coute Y."/>
            <person name="Abergel C."/>
            <person name="Claverie J.M."/>
        </authorList>
    </citation>
    <scope>NUCLEOTIDE SEQUENCE [LARGE SCALE GENOMIC DNA]</scope>
    <source>
        <strain evidence="2">Quercus</strain>
    </source>
</reference>
<dbReference type="InterPro" id="IPR036770">
    <property type="entry name" value="Ankyrin_rpt-contain_sf"/>
</dbReference>
<dbReference type="PANTHER" id="PTHR46586">
    <property type="entry name" value="ANKYRIN REPEAT-CONTAINING PROTEIN"/>
    <property type="match status" value="1"/>
</dbReference>
<dbReference type="Gene3D" id="1.25.40.20">
    <property type="entry name" value="Ankyrin repeat-containing domain"/>
    <property type="match status" value="1"/>
</dbReference>
<evidence type="ECO:0000256" key="1">
    <source>
        <dbReference type="SAM" id="MobiDB-lite"/>
    </source>
</evidence>
<dbReference type="GeneID" id="36844141"/>
<sequence>MAASDVGVHAAAAAWVGTQKLDLDTCACAAAQGRRDVILWLRLAGCPWDASACTAAAAAGRLDTLKFLRSRDEALGGVPCPWDETTCAAAAASGRIDVIAWLRDGDDPCPWDARTMAAAAARGHYRMIYWLCGMRWGAARAHNRVPRVGASWRARHRCPSDPTAFAAAAATGQIGIVSALYARGVPWDASACAAAAGNGHLDTLVWLRARQPPCPWDERTTQGAASGGHQDCLAMALAGGCPVSVDHVKPTTTTGHAVDLLDSSTHATGTLLPAFDSDTATASSAKATSTDRALCAAPSLSLAPVDVPGPIVCARTSPRTDRYAPCSPADIADTPPSVHCDWADQGEDVNGSAHDHKGDNCRSGDGLINHDRLQEEAQRAPRHRSGAKERAKRERRAQAAKAAAAIATTTSTTTMTAAVHPQTTAATAAAVPVLGRKLWTAVVRPEFSFAAAAGAGPSETSCPQPELHASVTTPEVPKSPLPCVGSPKARRHKRGGKGRR</sequence>
<dbReference type="InterPro" id="IPR052050">
    <property type="entry name" value="SecEffector_AnkRepeat"/>
</dbReference>
<name>A0A2U7U9E6_9VIRU</name>
<dbReference type="EMBL" id="MG011689">
    <property type="protein sequence ID" value="AVK75000.1"/>
    <property type="molecule type" value="Genomic_DNA"/>
</dbReference>
<evidence type="ECO:0000313" key="2">
    <source>
        <dbReference type="EMBL" id="AVK75000.1"/>
    </source>
</evidence>